<dbReference type="Pfam" id="PF07686">
    <property type="entry name" value="V-set"/>
    <property type="match status" value="1"/>
</dbReference>
<evidence type="ECO:0000313" key="14">
    <source>
        <dbReference type="Proteomes" id="UP001314229"/>
    </source>
</evidence>
<dbReference type="InterPro" id="IPR007110">
    <property type="entry name" value="Ig-like_dom"/>
</dbReference>
<keyword evidence="4 11" id="KW-1133">Transmembrane helix</keyword>
<dbReference type="EMBL" id="CAWUFR010000367">
    <property type="protein sequence ID" value="CAK6976823.1"/>
    <property type="molecule type" value="Genomic_DNA"/>
</dbReference>
<proteinExistence type="inferred from homology"/>
<dbReference type="Pfam" id="PF22705">
    <property type="entry name" value="C2-set_3"/>
    <property type="match status" value="1"/>
</dbReference>
<feature type="compositionally biased region" description="Basic and acidic residues" evidence="10">
    <location>
        <begin position="562"/>
        <end position="632"/>
    </location>
</feature>
<evidence type="ECO:0000256" key="10">
    <source>
        <dbReference type="SAM" id="MobiDB-lite"/>
    </source>
</evidence>
<keyword evidence="3" id="KW-0732">Signal</keyword>
<keyword evidence="8" id="KW-0393">Immunoglobulin domain</keyword>
<keyword evidence="5 11" id="KW-0472">Membrane</keyword>
<evidence type="ECO:0000313" key="13">
    <source>
        <dbReference type="EMBL" id="CAK6976823.1"/>
    </source>
</evidence>
<dbReference type="GO" id="GO:0050863">
    <property type="term" value="P:regulation of T cell activation"/>
    <property type="evidence" value="ECO:0007669"/>
    <property type="project" value="UniProtKB-ARBA"/>
</dbReference>
<dbReference type="InterPro" id="IPR013783">
    <property type="entry name" value="Ig-like_fold"/>
</dbReference>
<dbReference type="InterPro" id="IPR050504">
    <property type="entry name" value="IgSF_BTN/MOG"/>
</dbReference>
<dbReference type="FunFam" id="2.60.40.10:FF:000142">
    <property type="entry name" value="V-set domain-containing T-cell activation inhibitor 1"/>
    <property type="match status" value="1"/>
</dbReference>
<protein>
    <submittedName>
        <fullName evidence="13">Butyrophilin subfamily 3 member A1-like</fullName>
    </submittedName>
</protein>
<dbReference type="SUPFAM" id="SSF48726">
    <property type="entry name" value="Immunoglobulin"/>
    <property type="match status" value="2"/>
</dbReference>
<keyword evidence="14" id="KW-1185">Reference proteome</keyword>
<dbReference type="FunFam" id="2.60.40.10:FF:000088">
    <property type="entry name" value="Butyrophilin subfamily 1 member A1"/>
    <property type="match status" value="1"/>
</dbReference>
<feature type="compositionally biased region" description="Basic and acidic residues" evidence="10">
    <location>
        <begin position="471"/>
        <end position="533"/>
    </location>
</feature>
<dbReference type="InterPro" id="IPR003599">
    <property type="entry name" value="Ig_sub"/>
</dbReference>
<comment type="caution">
    <text evidence="13">The sequence shown here is derived from an EMBL/GenBank/DDBJ whole genome shotgun (WGS) entry which is preliminary data.</text>
</comment>
<dbReference type="PANTHER" id="PTHR24100">
    <property type="entry name" value="BUTYROPHILIN"/>
    <property type="match status" value="1"/>
</dbReference>
<dbReference type="PANTHER" id="PTHR24100:SF151">
    <property type="entry name" value="ICOS LIGAND"/>
    <property type="match status" value="1"/>
</dbReference>
<evidence type="ECO:0000259" key="12">
    <source>
        <dbReference type="PROSITE" id="PS50835"/>
    </source>
</evidence>
<dbReference type="InterPro" id="IPR053896">
    <property type="entry name" value="BTN3A2-like_Ig-C"/>
</dbReference>
<dbReference type="GO" id="GO:0050852">
    <property type="term" value="P:T cell receptor signaling pathway"/>
    <property type="evidence" value="ECO:0007669"/>
    <property type="project" value="TreeGrafter"/>
</dbReference>
<evidence type="ECO:0000256" key="3">
    <source>
        <dbReference type="ARBA" id="ARBA00022729"/>
    </source>
</evidence>
<keyword evidence="7" id="KW-0325">Glycoprotein</keyword>
<feature type="transmembrane region" description="Helical" evidence="11">
    <location>
        <begin position="283"/>
        <end position="305"/>
    </location>
</feature>
<evidence type="ECO:0000256" key="4">
    <source>
        <dbReference type="ARBA" id="ARBA00022989"/>
    </source>
</evidence>
<dbReference type="AlphaFoldDB" id="A0AAV1PYG7"/>
<comment type="subcellular location">
    <subcellularLocation>
        <location evidence="1">Membrane</location>
    </subcellularLocation>
</comment>
<evidence type="ECO:0000256" key="5">
    <source>
        <dbReference type="ARBA" id="ARBA00023136"/>
    </source>
</evidence>
<evidence type="ECO:0000256" key="6">
    <source>
        <dbReference type="ARBA" id="ARBA00023157"/>
    </source>
</evidence>
<accession>A0AAV1PYG7</accession>
<feature type="compositionally biased region" description="Low complexity" evidence="10">
    <location>
        <begin position="448"/>
        <end position="458"/>
    </location>
</feature>
<evidence type="ECO:0000256" key="7">
    <source>
        <dbReference type="ARBA" id="ARBA00023180"/>
    </source>
</evidence>
<feature type="region of interest" description="Disordered" evidence="10">
    <location>
        <begin position="550"/>
        <end position="642"/>
    </location>
</feature>
<feature type="region of interest" description="Disordered" evidence="10">
    <location>
        <begin position="408"/>
        <end position="533"/>
    </location>
</feature>
<dbReference type="PROSITE" id="PS50835">
    <property type="entry name" value="IG_LIKE"/>
    <property type="match status" value="2"/>
</dbReference>
<dbReference type="Proteomes" id="UP001314229">
    <property type="component" value="Unassembled WGS sequence"/>
</dbReference>
<feature type="domain" description="Ig-like" evidence="12">
    <location>
        <begin position="74"/>
        <end position="156"/>
    </location>
</feature>
<feature type="compositionally biased region" description="Basic and acidic residues" evidence="10">
    <location>
        <begin position="341"/>
        <end position="380"/>
    </location>
</feature>
<gene>
    <name evidence="13" type="ORF">FSCOSCO3_A035742</name>
</gene>
<comment type="similarity">
    <text evidence="9">Belongs to the SKINT family.</text>
</comment>
<dbReference type="GO" id="GO:0005102">
    <property type="term" value="F:signaling receptor binding"/>
    <property type="evidence" value="ECO:0007669"/>
    <property type="project" value="TreeGrafter"/>
</dbReference>
<keyword evidence="2 11" id="KW-0812">Transmembrane</keyword>
<dbReference type="InterPro" id="IPR036179">
    <property type="entry name" value="Ig-like_dom_sf"/>
</dbReference>
<dbReference type="Gene3D" id="2.60.40.10">
    <property type="entry name" value="Immunoglobulins"/>
    <property type="match status" value="2"/>
</dbReference>
<evidence type="ECO:0000256" key="8">
    <source>
        <dbReference type="ARBA" id="ARBA00023319"/>
    </source>
</evidence>
<reference evidence="13 14" key="1">
    <citation type="submission" date="2024-01" db="EMBL/GenBank/DDBJ databases">
        <authorList>
            <person name="Alioto T."/>
            <person name="Alioto T."/>
            <person name="Gomez Garrido J."/>
        </authorList>
    </citation>
    <scope>NUCLEOTIDE SEQUENCE [LARGE SCALE GENOMIC DNA]</scope>
</reference>
<evidence type="ECO:0000256" key="2">
    <source>
        <dbReference type="ARBA" id="ARBA00022692"/>
    </source>
</evidence>
<feature type="region of interest" description="Disordered" evidence="10">
    <location>
        <begin position="315"/>
        <end position="381"/>
    </location>
</feature>
<keyword evidence="6" id="KW-1015">Disulfide bond</keyword>
<sequence>MRPEAASFPVFFGLWTPQLLPKNIRDTQQTSRMLHMKVKWCLGFVLVIYLALIHRSQGESQVICPSQPIVATVGNDIIFLCRLEPPISALEMTVEWARPDLNPRFVLVWRDGVELESKKHLSFKGRTSVFIDELEHGNISLKLSKVKLSDQGTYRCFIPQLNKDSTIKLDVGAVSSPVVNMTRNSSVVVLQCESKGWYPLPEVIWLDGEGNLLSAGPTEIVRGPDGLYTVSSRVTVENKHSNNFTCKVEQTKINQIRETHIIVPDDFFPVPDLTDPTSSSSSFVPTIIGVIIGIVFILAVVFVVWKLRQNKLKNTKNNEDEETQRMRETSNSTSNDPEQESLIKTEKEREMMKNEDKKMNPLSEETKLQCETEKETHQRETNNVLVQAQEGTVQQSVNEEANLSVPVKEEADQLLEEGRIKTGLDKREKETEPTSKRAEATGSAETCQQQSVQQSVNNDGEGQPVGIIAGEGKKNEEDEEKKTQSTTEAEKEKETEMDNERERLLKQQQTKEREEKAYEEKISRFNRNMKENEDKINQLRAQLEEVEKKLQSVNSEKDEMDPERQKVAAVDEKRIKNDLERKKEELQKDLQKTEKALQRNKSDLKSATEKKMKRTNEKKEINEKFEEIEKQRTNQSDSDEDL</sequence>
<feature type="domain" description="Ig-like" evidence="12">
    <location>
        <begin position="159"/>
        <end position="262"/>
    </location>
</feature>
<dbReference type="InterPro" id="IPR013106">
    <property type="entry name" value="Ig_V-set"/>
</dbReference>
<dbReference type="GO" id="GO:0042110">
    <property type="term" value="P:T cell activation"/>
    <property type="evidence" value="ECO:0007669"/>
    <property type="project" value="UniProtKB-ARBA"/>
</dbReference>
<dbReference type="GO" id="GO:1903037">
    <property type="term" value="P:regulation of leukocyte cell-cell adhesion"/>
    <property type="evidence" value="ECO:0007669"/>
    <property type="project" value="UniProtKB-ARBA"/>
</dbReference>
<dbReference type="GO" id="GO:0001817">
    <property type="term" value="P:regulation of cytokine production"/>
    <property type="evidence" value="ECO:0007669"/>
    <property type="project" value="TreeGrafter"/>
</dbReference>
<evidence type="ECO:0000256" key="1">
    <source>
        <dbReference type="ARBA" id="ARBA00004370"/>
    </source>
</evidence>
<dbReference type="SMART" id="SM00409">
    <property type="entry name" value="IG"/>
    <property type="match status" value="2"/>
</dbReference>
<evidence type="ECO:0000256" key="9">
    <source>
        <dbReference type="ARBA" id="ARBA00038221"/>
    </source>
</evidence>
<feature type="compositionally biased region" description="Basic and acidic residues" evidence="10">
    <location>
        <begin position="408"/>
        <end position="439"/>
    </location>
</feature>
<organism evidence="13 14">
    <name type="scientific">Scomber scombrus</name>
    <name type="common">Atlantic mackerel</name>
    <name type="synonym">Scomber vernalis</name>
    <dbReference type="NCBI Taxonomy" id="13677"/>
    <lineage>
        <taxon>Eukaryota</taxon>
        <taxon>Metazoa</taxon>
        <taxon>Chordata</taxon>
        <taxon>Craniata</taxon>
        <taxon>Vertebrata</taxon>
        <taxon>Euteleostomi</taxon>
        <taxon>Actinopterygii</taxon>
        <taxon>Neopterygii</taxon>
        <taxon>Teleostei</taxon>
        <taxon>Neoteleostei</taxon>
        <taxon>Acanthomorphata</taxon>
        <taxon>Pelagiaria</taxon>
        <taxon>Scombriformes</taxon>
        <taxon>Scombridae</taxon>
        <taxon>Scomber</taxon>
    </lineage>
</organism>
<dbReference type="GO" id="GO:0009897">
    <property type="term" value="C:external side of plasma membrane"/>
    <property type="evidence" value="ECO:0007669"/>
    <property type="project" value="TreeGrafter"/>
</dbReference>
<evidence type="ECO:0000256" key="11">
    <source>
        <dbReference type="SAM" id="Phobius"/>
    </source>
</evidence>
<name>A0AAV1PYG7_SCOSC</name>